<gene>
    <name evidence="2" type="ORF">CA834_10165</name>
</gene>
<keyword evidence="1" id="KW-1133">Transmembrane helix</keyword>
<dbReference type="EMBL" id="NGJN01000005">
    <property type="protein sequence ID" value="OZV68007.1"/>
    <property type="molecule type" value="Genomic_DNA"/>
</dbReference>
<keyword evidence="1" id="KW-0812">Transmembrane</keyword>
<reference evidence="2 3" key="1">
    <citation type="submission" date="2017-05" db="EMBL/GenBank/DDBJ databases">
        <title>The draft genome sequence of Idiomarina salinarum WNB302.</title>
        <authorList>
            <person name="Sun Y."/>
            <person name="Chen B."/>
            <person name="Du Z."/>
        </authorList>
    </citation>
    <scope>NUCLEOTIDE SEQUENCE [LARGE SCALE GENOMIC DNA]</scope>
    <source>
        <strain evidence="2 3">WNB302</strain>
    </source>
</reference>
<feature type="transmembrane region" description="Helical" evidence="1">
    <location>
        <begin position="38"/>
        <end position="59"/>
    </location>
</feature>
<evidence type="ECO:0000256" key="1">
    <source>
        <dbReference type="SAM" id="Phobius"/>
    </source>
</evidence>
<dbReference type="AlphaFoldDB" id="A0A265USF7"/>
<dbReference type="Proteomes" id="UP000216840">
    <property type="component" value="Unassembled WGS sequence"/>
</dbReference>
<evidence type="ECO:0000313" key="2">
    <source>
        <dbReference type="EMBL" id="OZV68007.1"/>
    </source>
</evidence>
<organism evidence="2 3">
    <name type="scientific">Winogradskyella aurantia</name>
    <dbReference type="NCBI Taxonomy" id="1915063"/>
    <lineage>
        <taxon>Bacteria</taxon>
        <taxon>Pseudomonadati</taxon>
        <taxon>Bacteroidota</taxon>
        <taxon>Flavobacteriia</taxon>
        <taxon>Flavobacteriales</taxon>
        <taxon>Flavobacteriaceae</taxon>
        <taxon>Winogradskyella</taxon>
    </lineage>
</organism>
<comment type="caution">
    <text evidence="2">The sequence shown here is derived from an EMBL/GenBank/DDBJ whole genome shotgun (WGS) entry which is preliminary data.</text>
</comment>
<keyword evidence="3" id="KW-1185">Reference proteome</keyword>
<accession>A0A265USF7</accession>
<keyword evidence="1" id="KW-0472">Membrane</keyword>
<name>A0A265USF7_9FLAO</name>
<feature type="transmembrane region" description="Helical" evidence="1">
    <location>
        <begin position="7"/>
        <end position="26"/>
    </location>
</feature>
<proteinExistence type="predicted"/>
<protein>
    <submittedName>
        <fullName evidence="2">Uncharacterized protein</fullName>
    </submittedName>
</protein>
<evidence type="ECO:0000313" key="3">
    <source>
        <dbReference type="Proteomes" id="UP000216840"/>
    </source>
</evidence>
<sequence length="66" mass="7639">MKSLKNNWTIARTLLFIIIGLLNTVFIKPEDVGTWKNYVGYGVLLIAIVDIFTLVKPYLKRNKNEK</sequence>